<evidence type="ECO:0000313" key="3">
    <source>
        <dbReference type="Proteomes" id="UP000800235"/>
    </source>
</evidence>
<feature type="compositionally biased region" description="Basic and acidic residues" evidence="1">
    <location>
        <begin position="907"/>
        <end position="917"/>
    </location>
</feature>
<feature type="compositionally biased region" description="Low complexity" evidence="1">
    <location>
        <begin position="958"/>
        <end position="969"/>
    </location>
</feature>
<feature type="compositionally biased region" description="Basic and acidic residues" evidence="1">
    <location>
        <begin position="943"/>
        <end position="954"/>
    </location>
</feature>
<protein>
    <submittedName>
        <fullName evidence="2">Uncharacterized protein</fullName>
    </submittedName>
</protein>
<organism evidence="2 3">
    <name type="scientific">Tothia fuscella</name>
    <dbReference type="NCBI Taxonomy" id="1048955"/>
    <lineage>
        <taxon>Eukaryota</taxon>
        <taxon>Fungi</taxon>
        <taxon>Dikarya</taxon>
        <taxon>Ascomycota</taxon>
        <taxon>Pezizomycotina</taxon>
        <taxon>Dothideomycetes</taxon>
        <taxon>Pleosporomycetidae</taxon>
        <taxon>Venturiales</taxon>
        <taxon>Cylindrosympodiaceae</taxon>
        <taxon>Tothia</taxon>
    </lineage>
</organism>
<feature type="compositionally biased region" description="Basic and acidic residues" evidence="1">
    <location>
        <begin position="694"/>
        <end position="703"/>
    </location>
</feature>
<feature type="compositionally biased region" description="Polar residues" evidence="1">
    <location>
        <begin position="386"/>
        <end position="399"/>
    </location>
</feature>
<evidence type="ECO:0000313" key="2">
    <source>
        <dbReference type="EMBL" id="KAF2432728.1"/>
    </source>
</evidence>
<feature type="compositionally biased region" description="Low complexity" evidence="1">
    <location>
        <begin position="1005"/>
        <end position="1014"/>
    </location>
</feature>
<feature type="compositionally biased region" description="Basic and acidic residues" evidence="1">
    <location>
        <begin position="678"/>
        <end position="687"/>
    </location>
</feature>
<dbReference type="AlphaFoldDB" id="A0A9P4U181"/>
<feature type="compositionally biased region" description="Polar residues" evidence="1">
    <location>
        <begin position="704"/>
        <end position="717"/>
    </location>
</feature>
<keyword evidence="3" id="KW-1185">Reference proteome</keyword>
<feature type="region of interest" description="Disordered" evidence="1">
    <location>
        <begin position="302"/>
        <end position="749"/>
    </location>
</feature>
<feature type="compositionally biased region" description="Pro residues" evidence="1">
    <location>
        <begin position="809"/>
        <end position="820"/>
    </location>
</feature>
<sequence length="1066" mass="117334">MEFAGAAFPITPLLSTCTKIVAILHNVNKKFKRAPLMMTSIATECNLIHVALAQLQNFDWGAVSTYGDGRQEQITRATESIILGCTLTLSVIEEYAIELQEYVEGAPISPTEQMGIMARVRVLWKEDEMRELLLQLRGYQTGLTSLIRAAHDSDFSDAQDTLNIHGANFGSLLNRSRSSRMRKPLSIRAAMAQAQTYSNIPSRPTGSHFAHPVSPNHSAHASTSTTQSLHSNVPSSGANAPTSSSARNSAVLSMSPITADLYDGATQATASKKPFSDSAKRNRPAFLALPQEQSDTIIEGRTLRAKRDKDQMRKSSPTVGEQFTFVPGQPPPEGAPPHPKMSQMALNPDEPSEQEFLVTEHLNPPPSGPLPTPPSRSPSRSRSPPNTNAKPPLRTSSRNELSRATFAEHNSPARSPPKQPSKLAEKLDQSITELEQGNRKSRTPSPQQEVGLSEEQELEERILQEQVLPPPPNIDSPQPSPHPRKQKSSSSVRSQIINLPETARLRKQASAEGILRKQSSAETMAVRRADHAVPALPIPMGGHIAMSGRVRGNAFGKQGSRSSLQSGMRAPPPRTSSLEGLSERNRKRSATDLSPSASHEAVPLPIRPRRSISRSASDAQRPSNLRMRRQPSRERESRERTHYQANHAPTHAQAPLQPSSAQSDHWPLTPEPGQIRPEPSHVPERTYPRAMSVEYKDNQEQIHSRNVSNSSFSNTKLLSPDHTPRASRSTTPHNGTPRSSSRNNTLSVIQSEAVFDREFHDDSISTAGSVAPSVMSAQWYRAPRERLGLGTRVSRSDVLPWELGAPGEKGPPVPPKPKTPPKSKMFPMFPSRAPSRLKESEDEQHPKSPPRSPLLTDNFLVNVKDNLPESPGRNERGDLHDRPGTSMKSREGASTPDWAARKKQKKEKKEKPKKEGRFPTVGEMVREYKGMTNTWYTSAYAEEADRQKAEREGQRPATGTSRTSESSGSKRNGGPSLDTQAPISLSGKGRSTPSIPRPSADMAGSEVSSTSSTTKESERQRKKKSNAFPSVKEMWGEYKTISNTWYAGHYQEEVQRDADTPQPHFS</sequence>
<feature type="compositionally biased region" description="Low complexity" evidence="1">
    <location>
        <begin position="822"/>
        <end position="831"/>
    </location>
</feature>
<feature type="region of interest" description="Disordered" evidence="1">
    <location>
        <begin position="198"/>
        <end position="249"/>
    </location>
</feature>
<feature type="compositionally biased region" description="Low complexity" evidence="1">
    <location>
        <begin position="488"/>
        <end position="497"/>
    </location>
</feature>
<feature type="compositionally biased region" description="Polar residues" evidence="1">
    <location>
        <begin position="977"/>
        <end position="994"/>
    </location>
</feature>
<feature type="compositionally biased region" description="Polar residues" evidence="1">
    <location>
        <begin position="232"/>
        <end position="249"/>
    </location>
</feature>
<name>A0A9P4U181_9PEZI</name>
<dbReference type="OrthoDB" id="4117770at2759"/>
<accession>A0A9P4U181</accession>
<dbReference type="EMBL" id="MU007024">
    <property type="protein sequence ID" value="KAF2432728.1"/>
    <property type="molecule type" value="Genomic_DNA"/>
</dbReference>
<feature type="compositionally biased region" description="Pro residues" evidence="1">
    <location>
        <begin position="468"/>
        <end position="481"/>
    </location>
</feature>
<gene>
    <name evidence="2" type="ORF">EJ08DRAFT_695127</name>
</gene>
<feature type="compositionally biased region" description="Basic and acidic residues" evidence="1">
    <location>
        <begin position="836"/>
        <end position="846"/>
    </location>
</feature>
<feature type="compositionally biased region" description="Low complexity" evidence="1">
    <location>
        <begin position="217"/>
        <end position="231"/>
    </location>
</feature>
<dbReference type="Proteomes" id="UP000800235">
    <property type="component" value="Unassembled WGS sequence"/>
</dbReference>
<feature type="compositionally biased region" description="Basic and acidic residues" evidence="1">
    <location>
        <begin position="302"/>
        <end position="313"/>
    </location>
</feature>
<comment type="caution">
    <text evidence="2">The sequence shown here is derived from an EMBL/GenBank/DDBJ whole genome shotgun (WGS) entry which is preliminary data.</text>
</comment>
<feature type="compositionally biased region" description="Basic and acidic residues" evidence="1">
    <location>
        <begin position="631"/>
        <end position="642"/>
    </location>
</feature>
<feature type="compositionally biased region" description="Polar residues" evidence="1">
    <location>
        <begin position="726"/>
        <end position="749"/>
    </location>
</feature>
<evidence type="ECO:0000256" key="1">
    <source>
        <dbReference type="SAM" id="MobiDB-lite"/>
    </source>
</evidence>
<proteinExistence type="predicted"/>
<feature type="compositionally biased region" description="Pro residues" evidence="1">
    <location>
        <begin position="328"/>
        <end position="339"/>
    </location>
</feature>
<feature type="compositionally biased region" description="Basic and acidic residues" evidence="1">
    <location>
        <begin position="872"/>
        <end position="891"/>
    </location>
</feature>
<feature type="region of interest" description="Disordered" evidence="1">
    <location>
        <begin position="791"/>
        <end position="1034"/>
    </location>
</feature>
<reference evidence="2" key="1">
    <citation type="journal article" date="2020" name="Stud. Mycol.">
        <title>101 Dothideomycetes genomes: a test case for predicting lifestyles and emergence of pathogens.</title>
        <authorList>
            <person name="Haridas S."/>
            <person name="Albert R."/>
            <person name="Binder M."/>
            <person name="Bloem J."/>
            <person name="Labutti K."/>
            <person name="Salamov A."/>
            <person name="Andreopoulos B."/>
            <person name="Baker S."/>
            <person name="Barry K."/>
            <person name="Bills G."/>
            <person name="Bluhm B."/>
            <person name="Cannon C."/>
            <person name="Castanera R."/>
            <person name="Culley D."/>
            <person name="Daum C."/>
            <person name="Ezra D."/>
            <person name="Gonzalez J."/>
            <person name="Henrissat B."/>
            <person name="Kuo A."/>
            <person name="Liang C."/>
            <person name="Lipzen A."/>
            <person name="Lutzoni F."/>
            <person name="Magnuson J."/>
            <person name="Mondo S."/>
            <person name="Nolan M."/>
            <person name="Ohm R."/>
            <person name="Pangilinan J."/>
            <person name="Park H.-J."/>
            <person name="Ramirez L."/>
            <person name="Alfaro M."/>
            <person name="Sun H."/>
            <person name="Tritt A."/>
            <person name="Yoshinaga Y."/>
            <person name="Zwiers L.-H."/>
            <person name="Turgeon B."/>
            <person name="Goodwin S."/>
            <person name="Spatafora J."/>
            <person name="Crous P."/>
            <person name="Grigoriev I."/>
        </authorList>
    </citation>
    <scope>NUCLEOTIDE SEQUENCE</scope>
    <source>
        <strain evidence="2">CBS 130266</strain>
    </source>
</reference>
<feature type="compositionally biased region" description="Pro residues" evidence="1">
    <location>
        <begin position="363"/>
        <end position="376"/>
    </location>
</feature>